<dbReference type="InterPro" id="IPR036734">
    <property type="entry name" value="Neur_chan_lig-bd_sf"/>
</dbReference>
<dbReference type="GO" id="GO:0009922">
    <property type="term" value="F:fatty acid elongase activity"/>
    <property type="evidence" value="ECO:0007669"/>
    <property type="project" value="UniProtKB-EC"/>
</dbReference>
<evidence type="ECO:0000256" key="6">
    <source>
        <dbReference type="ARBA" id="ARBA00022679"/>
    </source>
</evidence>
<gene>
    <name evidence="18" type="ORF">JYZ213_LOCUS22938</name>
</gene>
<evidence type="ECO:0000256" key="13">
    <source>
        <dbReference type="ARBA" id="ARBA00023160"/>
    </source>
</evidence>
<dbReference type="GO" id="GO:0005789">
    <property type="term" value="C:endoplasmic reticulum membrane"/>
    <property type="evidence" value="ECO:0007669"/>
    <property type="project" value="TreeGrafter"/>
</dbReference>
<dbReference type="InterPro" id="IPR038050">
    <property type="entry name" value="Neuro_actylchol_rec"/>
</dbReference>
<feature type="transmembrane region" description="Helical" evidence="15">
    <location>
        <begin position="271"/>
        <end position="291"/>
    </location>
</feature>
<feature type="transmembrane region" description="Helical" evidence="15">
    <location>
        <begin position="453"/>
        <end position="474"/>
    </location>
</feature>
<feature type="transmembrane region" description="Helical" evidence="15">
    <location>
        <begin position="68"/>
        <end position="86"/>
    </location>
</feature>
<evidence type="ECO:0000256" key="9">
    <source>
        <dbReference type="ARBA" id="ARBA00022989"/>
    </source>
</evidence>
<dbReference type="PROSITE" id="PS00236">
    <property type="entry name" value="NEUROTR_ION_CHANNEL"/>
    <property type="match status" value="1"/>
</dbReference>
<keyword evidence="3 15" id="KW-0813">Transport</keyword>
<proteinExistence type="inferred from homology"/>
<dbReference type="GO" id="GO:0034626">
    <property type="term" value="P:fatty acid elongation, polyunsaturated fatty acid"/>
    <property type="evidence" value="ECO:0007669"/>
    <property type="project" value="TreeGrafter"/>
</dbReference>
<dbReference type="Pfam" id="PF01151">
    <property type="entry name" value="ELO"/>
    <property type="match status" value="1"/>
</dbReference>
<evidence type="ECO:0000256" key="15">
    <source>
        <dbReference type="RuleBase" id="RU000687"/>
    </source>
</evidence>
<evidence type="ECO:0000256" key="1">
    <source>
        <dbReference type="ARBA" id="ARBA00004141"/>
    </source>
</evidence>
<keyword evidence="10 15" id="KW-0406">Ion transport</keyword>
<evidence type="ECO:0000313" key="18">
    <source>
        <dbReference type="EMBL" id="CAF1129519.1"/>
    </source>
</evidence>
<dbReference type="InterPro" id="IPR030457">
    <property type="entry name" value="ELO_CS"/>
</dbReference>
<dbReference type="InterPro" id="IPR002076">
    <property type="entry name" value="ELO_fam"/>
</dbReference>
<dbReference type="SUPFAM" id="SSF63712">
    <property type="entry name" value="Nicotinic receptor ligand binding domain-like"/>
    <property type="match status" value="1"/>
</dbReference>
<keyword evidence="13 16" id="KW-0275">Fatty acid biosynthesis</keyword>
<dbReference type="EMBL" id="CAJNOG010000266">
    <property type="protein sequence ID" value="CAF1129519.1"/>
    <property type="molecule type" value="Genomic_DNA"/>
</dbReference>
<dbReference type="InterPro" id="IPR006028">
    <property type="entry name" value="GABAA/Glycine_rcpt"/>
</dbReference>
<keyword evidence="4" id="KW-1003">Cell membrane</keyword>
<reference evidence="18" key="1">
    <citation type="submission" date="2021-02" db="EMBL/GenBank/DDBJ databases">
        <authorList>
            <person name="Nowell W R."/>
        </authorList>
    </citation>
    <scope>NUCLEOTIDE SEQUENCE</scope>
</reference>
<keyword evidence="7 15" id="KW-0812">Transmembrane</keyword>
<keyword evidence="11 16" id="KW-0443">Lipid metabolism</keyword>
<protein>
    <recommendedName>
        <fullName evidence="16">Elongation of very long chain fatty acids protein</fullName>
        <ecNumber evidence="16">2.3.1.199</ecNumber>
    </recommendedName>
    <alternativeName>
        <fullName evidence="16">Very-long-chain 3-oxoacyl-CoA synthase</fullName>
    </alternativeName>
</protein>
<dbReference type="Gene3D" id="2.70.170.10">
    <property type="entry name" value="Neurotransmitter-gated ion-channel ligand-binding domain"/>
    <property type="match status" value="1"/>
</dbReference>
<evidence type="ECO:0000256" key="12">
    <source>
        <dbReference type="ARBA" id="ARBA00023136"/>
    </source>
</evidence>
<comment type="similarity">
    <text evidence="16">Belongs to the ELO family.</text>
</comment>
<evidence type="ECO:0000256" key="14">
    <source>
        <dbReference type="ARBA" id="ARBA00023303"/>
    </source>
</evidence>
<dbReference type="GO" id="GO:0042761">
    <property type="term" value="P:very long-chain fatty acid biosynthetic process"/>
    <property type="evidence" value="ECO:0007669"/>
    <property type="project" value="TreeGrafter"/>
</dbReference>
<evidence type="ECO:0000256" key="4">
    <source>
        <dbReference type="ARBA" id="ARBA00022475"/>
    </source>
</evidence>
<dbReference type="GO" id="GO:0034625">
    <property type="term" value="P:fatty acid elongation, monounsaturated fatty acid"/>
    <property type="evidence" value="ECO:0007669"/>
    <property type="project" value="TreeGrafter"/>
</dbReference>
<evidence type="ECO:0000256" key="8">
    <source>
        <dbReference type="ARBA" id="ARBA00022832"/>
    </source>
</evidence>
<dbReference type="GO" id="GO:0005886">
    <property type="term" value="C:plasma membrane"/>
    <property type="evidence" value="ECO:0007669"/>
    <property type="project" value="UniProtKB-SubCell"/>
</dbReference>
<evidence type="ECO:0000256" key="10">
    <source>
        <dbReference type="ARBA" id="ARBA00023065"/>
    </source>
</evidence>
<dbReference type="GO" id="GO:0005230">
    <property type="term" value="F:extracellular ligand-gated monoatomic ion channel activity"/>
    <property type="evidence" value="ECO:0007669"/>
    <property type="project" value="InterPro"/>
</dbReference>
<comment type="subcellular location">
    <subcellularLocation>
        <location evidence="2">Cell membrane</location>
    </subcellularLocation>
    <subcellularLocation>
        <location evidence="1">Membrane</location>
        <topology evidence="1">Multi-pass membrane protein</topology>
    </subcellularLocation>
</comment>
<dbReference type="Gene3D" id="1.20.58.390">
    <property type="entry name" value="Neurotransmitter-gated ion-channel transmembrane domain"/>
    <property type="match status" value="1"/>
</dbReference>
<dbReference type="AlphaFoldDB" id="A0A814R675"/>
<keyword evidence="9 15" id="KW-1133">Transmembrane helix</keyword>
<dbReference type="InterPro" id="IPR006029">
    <property type="entry name" value="Neurotrans-gated_channel_TM"/>
</dbReference>
<dbReference type="CDD" id="cd19049">
    <property type="entry name" value="LGIC_TM_anion"/>
    <property type="match status" value="1"/>
</dbReference>
<evidence type="ECO:0000256" key="11">
    <source>
        <dbReference type="ARBA" id="ARBA00023098"/>
    </source>
</evidence>
<dbReference type="InterPro" id="IPR018000">
    <property type="entry name" value="Neurotransmitter_ion_chnl_CS"/>
</dbReference>
<comment type="catalytic activity">
    <reaction evidence="16">
        <text>a very-long-chain acyl-CoA + malonyl-CoA + H(+) = a very-long-chain 3-oxoacyl-CoA + CO2 + CoA</text>
        <dbReference type="Rhea" id="RHEA:32727"/>
        <dbReference type="ChEBI" id="CHEBI:15378"/>
        <dbReference type="ChEBI" id="CHEBI:16526"/>
        <dbReference type="ChEBI" id="CHEBI:57287"/>
        <dbReference type="ChEBI" id="CHEBI:57384"/>
        <dbReference type="ChEBI" id="CHEBI:90725"/>
        <dbReference type="ChEBI" id="CHEBI:90736"/>
        <dbReference type="EC" id="2.3.1.199"/>
    </reaction>
</comment>
<evidence type="ECO:0000256" key="2">
    <source>
        <dbReference type="ARBA" id="ARBA00004236"/>
    </source>
</evidence>
<dbReference type="PRINTS" id="PR00252">
    <property type="entry name" value="NRIONCHANNEL"/>
</dbReference>
<evidence type="ECO:0000256" key="7">
    <source>
        <dbReference type="ARBA" id="ARBA00022692"/>
    </source>
</evidence>
<dbReference type="PANTHER" id="PTHR11157">
    <property type="entry name" value="FATTY ACID ACYL TRANSFERASE-RELATED"/>
    <property type="match status" value="1"/>
</dbReference>
<feature type="transmembrane region" description="Helical" evidence="15">
    <location>
        <begin position="196"/>
        <end position="215"/>
    </location>
</feature>
<keyword evidence="8 16" id="KW-0276">Fatty acid metabolism</keyword>
<evidence type="ECO:0000256" key="5">
    <source>
        <dbReference type="ARBA" id="ARBA00022516"/>
    </source>
</evidence>
<evidence type="ECO:0000256" key="3">
    <source>
        <dbReference type="ARBA" id="ARBA00022448"/>
    </source>
</evidence>
<dbReference type="PANTHER" id="PTHR11157:SF17">
    <property type="entry name" value="ELONGATION OF VERY LONG CHAIN FATTY ACIDS PROTEIN 6"/>
    <property type="match status" value="1"/>
</dbReference>
<evidence type="ECO:0000256" key="16">
    <source>
        <dbReference type="RuleBase" id="RU361115"/>
    </source>
</evidence>
<dbReference type="GO" id="GO:0004888">
    <property type="term" value="F:transmembrane signaling receptor activity"/>
    <property type="evidence" value="ECO:0007669"/>
    <property type="project" value="InterPro"/>
</dbReference>
<dbReference type="PRINTS" id="PR00253">
    <property type="entry name" value="GABAARECEPTR"/>
</dbReference>
<feature type="domain" description="Neurotransmitter-gated ion-channel transmembrane" evidence="17">
    <location>
        <begin position="460"/>
        <end position="541"/>
    </location>
</feature>
<comment type="similarity">
    <text evidence="15">Belongs to the ligand-gated ion channel (TC 1.A.9) family.</text>
</comment>
<comment type="caution">
    <text evidence="18">The sequence shown here is derived from an EMBL/GenBank/DDBJ whole genome shotgun (WGS) entry which is preliminary data.</text>
</comment>
<accession>A0A814R675</accession>
<feature type="transmembrane region" description="Helical" evidence="15">
    <location>
        <begin position="98"/>
        <end position="117"/>
    </location>
</feature>
<evidence type="ECO:0000313" key="19">
    <source>
        <dbReference type="Proteomes" id="UP000663845"/>
    </source>
</evidence>
<feature type="transmembrane region" description="Helical" evidence="15">
    <location>
        <begin position="639"/>
        <end position="657"/>
    </location>
</feature>
<dbReference type="Pfam" id="PF02932">
    <property type="entry name" value="Neur_chan_memb"/>
    <property type="match status" value="1"/>
</dbReference>
<dbReference type="InterPro" id="IPR006201">
    <property type="entry name" value="Neur_channel"/>
</dbReference>
<dbReference type="InterPro" id="IPR036719">
    <property type="entry name" value="Neuro-gated_channel_TM_sf"/>
</dbReference>
<evidence type="ECO:0000259" key="17">
    <source>
        <dbReference type="Pfam" id="PF02932"/>
    </source>
</evidence>
<comment type="caution">
    <text evidence="15">Lacks conserved residue(s) required for the propagation of feature annotation.</text>
</comment>
<dbReference type="GO" id="GO:0019367">
    <property type="term" value="P:fatty acid elongation, saturated fatty acid"/>
    <property type="evidence" value="ECO:0007669"/>
    <property type="project" value="TreeGrafter"/>
</dbReference>
<dbReference type="GO" id="GO:0030148">
    <property type="term" value="P:sphingolipid biosynthetic process"/>
    <property type="evidence" value="ECO:0007669"/>
    <property type="project" value="TreeGrafter"/>
</dbReference>
<keyword evidence="5 16" id="KW-0444">Lipid biosynthesis</keyword>
<name>A0A814R675_9BILA</name>
<keyword evidence="6 16" id="KW-0808">Transferase</keyword>
<feature type="transmembrane region" description="Helical" evidence="15">
    <location>
        <begin position="515"/>
        <end position="540"/>
    </location>
</feature>
<feature type="transmembrane region" description="Helical" evidence="15">
    <location>
        <begin position="227"/>
        <end position="248"/>
    </location>
</feature>
<dbReference type="SUPFAM" id="SSF90112">
    <property type="entry name" value="Neurotransmitter-gated ion-channel transmembrane pore"/>
    <property type="match status" value="1"/>
</dbReference>
<dbReference type="PROSITE" id="PS01188">
    <property type="entry name" value="ELO"/>
    <property type="match status" value="1"/>
</dbReference>
<feature type="transmembrane region" description="Helical" evidence="15">
    <location>
        <begin position="171"/>
        <end position="190"/>
    </location>
</feature>
<keyword evidence="14 15" id="KW-0407">Ion channel</keyword>
<dbReference type="Proteomes" id="UP000663845">
    <property type="component" value="Unassembled WGS sequence"/>
</dbReference>
<dbReference type="EC" id="2.3.1.199" evidence="16"/>
<keyword evidence="12 15" id="KW-0472">Membrane</keyword>
<organism evidence="18 19">
    <name type="scientific">Adineta steineri</name>
    <dbReference type="NCBI Taxonomy" id="433720"/>
    <lineage>
        <taxon>Eukaryota</taxon>
        <taxon>Metazoa</taxon>
        <taxon>Spiralia</taxon>
        <taxon>Gnathifera</taxon>
        <taxon>Rotifera</taxon>
        <taxon>Eurotatoria</taxon>
        <taxon>Bdelloidea</taxon>
        <taxon>Adinetida</taxon>
        <taxon>Adinetidae</taxon>
        <taxon>Adineta</taxon>
    </lineage>
</organism>
<sequence length="661" mass="78122">MVTLASHISDYFEQFNSSLTNDFKSTAHDLSSDKNLSLYYVFDFERYSDKIGTLNDLRTFMIQRWHNSFFYAIAYLLLIYAGQMYMKNKPRFELRLWLAAWSGLLAMFSIFGALRVLPELIYVIYRHGIKDSICNNSNAFGVVGFWTWAFCFSKLPELIDTVFIVLRKQPLIFLHWYHHASVLVYCWFSYQDYSSTGRWFCGLNYVVHGVMYTYYAFRALKFRFPRWISMIVTLLQLSQMVIGCWINLKAWQYKQNGETCQVTDENLKVSLVMYGTYFILFAHFFLGSYIFKSSKNGPTKVHLDILINSFGPIQDMDMSYTINCYFRQGWRDERLQFAEEVGVLPLSTKMLERLWRPDTIFYNSQYSYLHTIPTSNRLWRLFPNGSIWYSSRITVKAKCNMNLKNFPVDTQICHLLIGSFANSALDIQYNWRLGNNKRNFSVLRADFVLKRHMGYYILQVYVPSSMLVMLSWVSFFIHREATADRVNIGVMTFLSLTTLNFDIRNYTAAVSYLTAIDWFIIMAYVFLLASLLQFAFVHYFTKFGVGEPLTCYQNSFDEDLLDENDTKGNDYNLRPSIFPTDFTNINSKNRKPRTGNSTRYLWRFWFCITGDTKYRSSLRKRTSRFGINSRSELDTIARIGFPASFILFNILYWFYFLHFQR</sequence>